<accession>A0A8X6U2K1</accession>
<gene>
    <name evidence="1" type="ORF">NPIL_46611</name>
</gene>
<keyword evidence="2" id="KW-1185">Reference proteome</keyword>
<reference evidence="1" key="1">
    <citation type="submission" date="2020-08" db="EMBL/GenBank/DDBJ databases">
        <title>Multicomponent nature underlies the extraordinary mechanical properties of spider dragline silk.</title>
        <authorList>
            <person name="Kono N."/>
            <person name="Nakamura H."/>
            <person name="Mori M."/>
            <person name="Yoshida Y."/>
            <person name="Ohtoshi R."/>
            <person name="Malay A.D."/>
            <person name="Moran D.A.P."/>
            <person name="Tomita M."/>
            <person name="Numata K."/>
            <person name="Arakawa K."/>
        </authorList>
    </citation>
    <scope>NUCLEOTIDE SEQUENCE</scope>
</reference>
<proteinExistence type="predicted"/>
<dbReference type="AlphaFoldDB" id="A0A8X6U2K1"/>
<dbReference type="EMBL" id="BMAW01070556">
    <property type="protein sequence ID" value="GFT73863.1"/>
    <property type="molecule type" value="Genomic_DNA"/>
</dbReference>
<dbReference type="Proteomes" id="UP000887013">
    <property type="component" value="Unassembled WGS sequence"/>
</dbReference>
<evidence type="ECO:0000313" key="1">
    <source>
        <dbReference type="EMBL" id="GFT73863.1"/>
    </source>
</evidence>
<protein>
    <submittedName>
        <fullName evidence="1">Uncharacterized protein</fullName>
    </submittedName>
</protein>
<comment type="caution">
    <text evidence="1">The sequence shown here is derived from an EMBL/GenBank/DDBJ whole genome shotgun (WGS) entry which is preliminary data.</text>
</comment>
<name>A0A8X6U2K1_NEPPI</name>
<organism evidence="1 2">
    <name type="scientific">Nephila pilipes</name>
    <name type="common">Giant wood spider</name>
    <name type="synonym">Nephila maculata</name>
    <dbReference type="NCBI Taxonomy" id="299642"/>
    <lineage>
        <taxon>Eukaryota</taxon>
        <taxon>Metazoa</taxon>
        <taxon>Ecdysozoa</taxon>
        <taxon>Arthropoda</taxon>
        <taxon>Chelicerata</taxon>
        <taxon>Arachnida</taxon>
        <taxon>Araneae</taxon>
        <taxon>Araneomorphae</taxon>
        <taxon>Entelegynae</taxon>
        <taxon>Araneoidea</taxon>
        <taxon>Nephilidae</taxon>
        <taxon>Nephila</taxon>
    </lineage>
</organism>
<evidence type="ECO:0000313" key="2">
    <source>
        <dbReference type="Proteomes" id="UP000887013"/>
    </source>
</evidence>
<sequence length="100" mass="11025">MPFVSLSPFKIPIVSNHRRSDNFASETSGEKDRTDRELSIFSLLLFNLPIKVQSNLVSKAAISCPRKCSIPSVNKQAAVSTSDSKCIYTGISLCKQQFPC</sequence>